<reference evidence="2" key="1">
    <citation type="submission" date="2010-02" db="EMBL/GenBank/DDBJ databases">
        <title>Complete sequence of chromosome of Natrialba magadii ATCC 43099.</title>
        <authorList>
            <consortium name="US DOE Joint Genome Institute"/>
            <person name="Lucas S."/>
            <person name="Copeland A."/>
            <person name="Lapidus A."/>
            <person name="Cheng J.-F."/>
            <person name="Bruce D."/>
            <person name="Goodwin L."/>
            <person name="Pitluck S."/>
            <person name="Davenport K."/>
            <person name="Saunders E."/>
            <person name="Detter J.C."/>
            <person name="Han C."/>
            <person name="Tapia R."/>
            <person name="Land M."/>
            <person name="Hauser L."/>
            <person name="Kyrpides N."/>
            <person name="Mikhailova N."/>
            <person name="De Castro R.E."/>
            <person name="Maupin-Furlow J.A."/>
            <person name="Woyke T."/>
        </authorList>
    </citation>
    <scope>NUCLEOTIDE SEQUENCE [LARGE SCALE GENOMIC DNA]</scope>
    <source>
        <strain evidence="2">ATCC 43099 / DSM 3394 / CCM 3739 / CIP 104546 / IAM 13178 / JCM 8861 / NBRC 102185 / NCIMB 2190 / MS3</strain>
    </source>
</reference>
<dbReference type="InterPro" id="IPR009003">
    <property type="entry name" value="Peptidase_S1_PA"/>
</dbReference>
<dbReference type="EMBL" id="CP001932">
    <property type="protein sequence ID" value="ADD04441.1"/>
    <property type="molecule type" value="Genomic_DNA"/>
</dbReference>
<dbReference type="Proteomes" id="UP000001879">
    <property type="component" value="Chromosome"/>
</dbReference>
<dbReference type="GeneID" id="41351045"/>
<dbReference type="STRING" id="547559.Nmag_0857"/>
<dbReference type="RefSeq" id="WP_012996428.1">
    <property type="nucleotide sequence ID" value="NC_013922.1"/>
</dbReference>
<dbReference type="OrthoDB" id="206590at2157"/>
<reference evidence="1 2" key="2">
    <citation type="journal article" date="2012" name="BMC Genomics">
        <title>A comparative genomics perspective on the genetic content of the alkaliphilic haloarchaeon Natrialba magadii ATCC 43099T.</title>
        <authorList>
            <person name="Siddaramappa S."/>
            <person name="Challacombe J.F."/>
            <person name="Decastro R.E."/>
            <person name="Pfeiffer F."/>
            <person name="Sastre D.E."/>
            <person name="Gimenez M.I."/>
            <person name="Paggi R.A."/>
            <person name="Detter J.C."/>
            <person name="Davenport K.W."/>
            <person name="Goodwin L.A."/>
            <person name="Kyrpides N."/>
            <person name="Tapia R."/>
            <person name="Pitluck S."/>
            <person name="Lucas S."/>
            <person name="Woyke T."/>
            <person name="Maupin-Furlow J.A."/>
        </authorList>
    </citation>
    <scope>NUCLEOTIDE SEQUENCE [LARGE SCALE GENOMIC DNA]</scope>
    <source>
        <strain evidence="2">ATCC 43099 / DSM 3394 / CCM 3739 / CIP 104546 / IAM 13178 / JCM 8861 / NBRC 102185 / NCIMB 2190 / MS3</strain>
    </source>
</reference>
<gene>
    <name evidence="1" type="ordered locus">Nmag_0857</name>
</gene>
<dbReference type="KEGG" id="nmg:Nmag_0857"/>
<dbReference type="PaxDb" id="547559-Nmag_0857"/>
<proteinExistence type="predicted"/>
<dbReference type="AlphaFoldDB" id="D3T083"/>
<organism evidence="1 2">
    <name type="scientific">Natrialba magadii (strain ATCC 43099 / DSM 3394 / CCM 3739 / CIP 104546 / IAM 13178 / JCM 8861 / NBRC 102185 / NCIMB 2190 / MS3)</name>
    <name type="common">Natronobacterium magadii</name>
    <dbReference type="NCBI Taxonomy" id="547559"/>
    <lineage>
        <taxon>Archaea</taxon>
        <taxon>Methanobacteriati</taxon>
        <taxon>Methanobacteriota</taxon>
        <taxon>Stenosarchaea group</taxon>
        <taxon>Halobacteria</taxon>
        <taxon>Halobacteriales</taxon>
        <taxon>Natrialbaceae</taxon>
        <taxon>Natrialba</taxon>
    </lineage>
</organism>
<protein>
    <submittedName>
        <fullName evidence="1">Uncharacterized protein</fullName>
    </submittedName>
</protein>
<dbReference type="SUPFAM" id="SSF50494">
    <property type="entry name" value="Trypsin-like serine proteases"/>
    <property type="match status" value="1"/>
</dbReference>
<evidence type="ECO:0000313" key="1">
    <source>
        <dbReference type="EMBL" id="ADD04441.1"/>
    </source>
</evidence>
<evidence type="ECO:0000313" key="2">
    <source>
        <dbReference type="Proteomes" id="UP000001879"/>
    </source>
</evidence>
<dbReference type="HOGENOM" id="CLU_695417_0_0_2"/>
<accession>D3T083</accession>
<sequence length="454" mass="50277">MRGKSNKLSLMGRRRFMDTLAKLGMSGGVAANISKEELKELTDDPTDRVPRVEYYNLSNAEEYNNPPFPDRPGERVANYYTIPRDKWIVVETAFDAAERIQKKIDAIEDSKLISSSVDVNGRGKNEEYSVVVNYDISVPGSIDGEKDMDPSEIDEIKTLDGVRSPDIDLSEIMRKVPETTEGSIGHESVENASRDDIPVRFESNIVANDACSDEDCHNTDGSDERFYEESYDYGYSLRGTGCSISIEESGWFGYSSSGSLGPRIQRDSEEDVGFLTNGHITYDTDDESSSDGEGRSVYQYDDDKIGEVGEIKHDGDWDIAFIEMEDGVNAGSQLSDIGGGFSGALGSEIVGEDWLKDQEYTGNICQQGRRTGRCEHSVGQINDNVTPMRIELIRANDQEDGDGDSGGPYFYNDGDIDNMRVVGLHRASLTQGTHPRSVGNYIGDIEEEMDYTIV</sequence>
<dbReference type="eggNOG" id="arCOG10314">
    <property type="taxonomic scope" value="Archaea"/>
</dbReference>
<keyword evidence="2" id="KW-1185">Reference proteome</keyword>
<name>D3T083_NATMM</name>